<dbReference type="EMBL" id="CM029045">
    <property type="protein sequence ID" value="KAG2597854.1"/>
    <property type="molecule type" value="Genomic_DNA"/>
</dbReference>
<name>A0A8T0SKQ3_PANVG</name>
<evidence type="ECO:0000256" key="1">
    <source>
        <dbReference type="SAM" id="Coils"/>
    </source>
</evidence>
<keyword evidence="4" id="KW-1185">Reference proteome</keyword>
<proteinExistence type="predicted"/>
<evidence type="ECO:0000313" key="4">
    <source>
        <dbReference type="Proteomes" id="UP000823388"/>
    </source>
</evidence>
<feature type="coiled-coil region" evidence="1">
    <location>
        <begin position="113"/>
        <end position="161"/>
    </location>
</feature>
<reference evidence="3" key="1">
    <citation type="submission" date="2020-05" db="EMBL/GenBank/DDBJ databases">
        <title>WGS assembly of Panicum virgatum.</title>
        <authorList>
            <person name="Lovell J.T."/>
            <person name="Jenkins J."/>
            <person name="Shu S."/>
            <person name="Juenger T.E."/>
            <person name="Schmutz J."/>
        </authorList>
    </citation>
    <scope>NUCLEOTIDE SEQUENCE</scope>
    <source>
        <strain evidence="3">AP13</strain>
    </source>
</reference>
<feature type="region of interest" description="Disordered" evidence="2">
    <location>
        <begin position="63"/>
        <end position="111"/>
    </location>
</feature>
<evidence type="ECO:0000256" key="2">
    <source>
        <dbReference type="SAM" id="MobiDB-lite"/>
    </source>
</evidence>
<gene>
    <name evidence="3" type="ORF">PVAP13_5KG305000</name>
</gene>
<feature type="compositionally biased region" description="Basic and acidic residues" evidence="2">
    <location>
        <begin position="63"/>
        <end position="72"/>
    </location>
</feature>
<dbReference type="AlphaFoldDB" id="A0A8T0SKQ3"/>
<sequence length="173" mass="19735">MLLQAYLHIYGSCVHCFNFISTGEAGVWPERMQDPNGDDFSAPKLHKKKVVYRPLPSGMLKGEPELLRREVPHSSGMVHKLPKRSLKSERPATPPSDRGTPDSLPDSGPTDEYRALRRKYMMLEEENFALDQELNMEDEEIKALEEEKLALLDELVVLEGLVEPSQLQSHRRP</sequence>
<organism evidence="3 4">
    <name type="scientific">Panicum virgatum</name>
    <name type="common">Blackwell switchgrass</name>
    <dbReference type="NCBI Taxonomy" id="38727"/>
    <lineage>
        <taxon>Eukaryota</taxon>
        <taxon>Viridiplantae</taxon>
        <taxon>Streptophyta</taxon>
        <taxon>Embryophyta</taxon>
        <taxon>Tracheophyta</taxon>
        <taxon>Spermatophyta</taxon>
        <taxon>Magnoliopsida</taxon>
        <taxon>Liliopsida</taxon>
        <taxon>Poales</taxon>
        <taxon>Poaceae</taxon>
        <taxon>PACMAD clade</taxon>
        <taxon>Panicoideae</taxon>
        <taxon>Panicodae</taxon>
        <taxon>Paniceae</taxon>
        <taxon>Panicinae</taxon>
        <taxon>Panicum</taxon>
        <taxon>Panicum sect. Hiantes</taxon>
    </lineage>
</organism>
<dbReference type="PANTHER" id="PTHR37740:SF1">
    <property type="entry name" value="OS02G0193500 PROTEIN"/>
    <property type="match status" value="1"/>
</dbReference>
<evidence type="ECO:0000313" key="3">
    <source>
        <dbReference type="EMBL" id="KAG2597854.1"/>
    </source>
</evidence>
<accession>A0A8T0SKQ3</accession>
<dbReference type="PANTHER" id="PTHR37740">
    <property type="entry name" value="OS02G0193500 PROTEIN"/>
    <property type="match status" value="1"/>
</dbReference>
<keyword evidence="1" id="KW-0175">Coiled coil</keyword>
<dbReference type="Proteomes" id="UP000823388">
    <property type="component" value="Chromosome 5K"/>
</dbReference>
<protein>
    <submittedName>
        <fullName evidence="3">Uncharacterized protein</fullName>
    </submittedName>
</protein>
<comment type="caution">
    <text evidence="3">The sequence shown here is derived from an EMBL/GenBank/DDBJ whole genome shotgun (WGS) entry which is preliminary data.</text>
</comment>